<evidence type="ECO:0000256" key="1">
    <source>
        <dbReference type="ARBA" id="ARBA00022801"/>
    </source>
</evidence>
<keyword evidence="2" id="KW-0732">Signal</keyword>
<sequence>MSIFLIHIFLISSVLTLKIKFNTNRYNNIVIFGDSYSDTGNTYKLTNHIWPTVPPYYQGRFSNGPNWVDRLNIKQKFNYAYGSATTDNNFIKGHTLLNTIAVPGIRQQVQMYLNHTDTNTITHNRTLHIIWATGNDFVFDHTLTPIQIIHSLMNSIKDLLAVGAKHFLIFNQIPVQTLPYINRFQQPILFTLLTILTNNILFENLNTIQKSYPTSSIQIFDIYSLLTKIIANQSPIKFSNTIDRCWKQFNTTTVIKLCQDPTKYVFLDNFHLTTNVHELIAEAIEPFLSVKYS</sequence>
<dbReference type="SUPFAM" id="SSF52266">
    <property type="entry name" value="SGNH hydrolase"/>
    <property type="match status" value="1"/>
</dbReference>
<dbReference type="CDD" id="cd01846">
    <property type="entry name" value="fatty_acyltransferase_like"/>
    <property type="match status" value="1"/>
</dbReference>
<dbReference type="InterPro" id="IPR051058">
    <property type="entry name" value="GDSL_Est/Lipase"/>
</dbReference>
<evidence type="ECO:0000256" key="2">
    <source>
        <dbReference type="SAM" id="SignalP"/>
    </source>
</evidence>
<gene>
    <name evidence="3" type="ORF">IZO911_LOCUS14743</name>
</gene>
<proteinExistence type="predicted"/>
<feature type="chain" id="PRO_5032519459" evidence="2">
    <location>
        <begin position="17"/>
        <end position="293"/>
    </location>
</feature>
<feature type="signal peptide" evidence="2">
    <location>
        <begin position="1"/>
        <end position="16"/>
    </location>
</feature>
<keyword evidence="1" id="KW-0378">Hydrolase</keyword>
<organism evidence="3 4">
    <name type="scientific">Adineta steineri</name>
    <dbReference type="NCBI Taxonomy" id="433720"/>
    <lineage>
        <taxon>Eukaryota</taxon>
        <taxon>Metazoa</taxon>
        <taxon>Spiralia</taxon>
        <taxon>Gnathifera</taxon>
        <taxon>Rotifera</taxon>
        <taxon>Eurotatoria</taxon>
        <taxon>Bdelloidea</taxon>
        <taxon>Adinetida</taxon>
        <taxon>Adinetidae</taxon>
        <taxon>Adineta</taxon>
    </lineage>
</organism>
<reference evidence="3" key="1">
    <citation type="submission" date="2021-02" db="EMBL/GenBank/DDBJ databases">
        <authorList>
            <person name="Nowell W R."/>
        </authorList>
    </citation>
    <scope>NUCLEOTIDE SEQUENCE</scope>
</reference>
<accession>A0A814CVL8</accession>
<dbReference type="PANTHER" id="PTHR45648">
    <property type="entry name" value="GDSL LIPASE/ACYLHYDROLASE FAMILY PROTEIN (AFU_ORTHOLOGUE AFUA_4G14700)"/>
    <property type="match status" value="1"/>
</dbReference>
<dbReference type="Proteomes" id="UP000663860">
    <property type="component" value="Unassembled WGS sequence"/>
</dbReference>
<dbReference type="AlphaFoldDB" id="A0A814CVL8"/>
<comment type="caution">
    <text evidence="3">The sequence shown here is derived from an EMBL/GenBank/DDBJ whole genome shotgun (WGS) entry which is preliminary data.</text>
</comment>
<evidence type="ECO:0000313" key="4">
    <source>
        <dbReference type="Proteomes" id="UP000663860"/>
    </source>
</evidence>
<dbReference type="Pfam" id="PF00657">
    <property type="entry name" value="Lipase_GDSL"/>
    <property type="match status" value="1"/>
</dbReference>
<dbReference type="EMBL" id="CAJNOE010000124">
    <property type="protein sequence ID" value="CAF0946503.1"/>
    <property type="molecule type" value="Genomic_DNA"/>
</dbReference>
<dbReference type="Gene3D" id="3.40.50.1110">
    <property type="entry name" value="SGNH hydrolase"/>
    <property type="match status" value="1"/>
</dbReference>
<dbReference type="GO" id="GO:0016788">
    <property type="term" value="F:hydrolase activity, acting on ester bonds"/>
    <property type="evidence" value="ECO:0007669"/>
    <property type="project" value="InterPro"/>
</dbReference>
<dbReference type="InterPro" id="IPR036514">
    <property type="entry name" value="SGNH_hydro_sf"/>
</dbReference>
<dbReference type="PANTHER" id="PTHR45648:SF22">
    <property type="entry name" value="GDSL LIPASE_ACYLHYDROLASE FAMILY PROTEIN (AFU_ORTHOLOGUE AFUA_4G14700)"/>
    <property type="match status" value="1"/>
</dbReference>
<dbReference type="InterPro" id="IPR001087">
    <property type="entry name" value="GDSL"/>
</dbReference>
<protein>
    <submittedName>
        <fullName evidence="3">Uncharacterized protein</fullName>
    </submittedName>
</protein>
<name>A0A814CVL8_9BILA</name>
<evidence type="ECO:0000313" key="3">
    <source>
        <dbReference type="EMBL" id="CAF0946503.1"/>
    </source>
</evidence>